<comment type="subcellular location">
    <subcellularLocation>
        <location evidence="1 6">Membrane</location>
        <topology evidence="1 6">Multi-pass membrane protein</topology>
    </subcellularLocation>
</comment>
<evidence type="ECO:0000313" key="9">
    <source>
        <dbReference type="Proteomes" id="UP000091857"/>
    </source>
</evidence>
<dbReference type="GO" id="GO:0005886">
    <property type="term" value="C:plasma membrane"/>
    <property type="evidence" value="ECO:0000318"/>
    <property type="project" value="GO_Central"/>
</dbReference>
<dbReference type="InterPro" id="IPR030184">
    <property type="entry name" value="WAT1-related"/>
</dbReference>
<evidence type="ECO:0000256" key="5">
    <source>
        <dbReference type="ARBA" id="ARBA00023136"/>
    </source>
</evidence>
<gene>
    <name evidence="8" type="ORF">MANES_14G163300v8</name>
</gene>
<comment type="similarity">
    <text evidence="2 6">Belongs to the drug/metabolite transporter (DMT) superfamily. Plant drug/metabolite exporter (P-DME) (TC 2.A.7.4) family.</text>
</comment>
<dbReference type="Pfam" id="PF00892">
    <property type="entry name" value="EamA"/>
    <property type="match status" value="1"/>
</dbReference>
<dbReference type="PANTHER" id="PTHR31218">
    <property type="entry name" value="WAT1-RELATED PROTEIN"/>
    <property type="match status" value="1"/>
</dbReference>
<reference evidence="9" key="1">
    <citation type="journal article" date="2016" name="Nat. Biotechnol.">
        <title>Sequencing wild and cultivated cassava and related species reveals extensive interspecific hybridization and genetic diversity.</title>
        <authorList>
            <person name="Bredeson J.V."/>
            <person name="Lyons J.B."/>
            <person name="Prochnik S.E."/>
            <person name="Wu G.A."/>
            <person name="Ha C.M."/>
            <person name="Edsinger-Gonzales E."/>
            <person name="Grimwood J."/>
            <person name="Schmutz J."/>
            <person name="Rabbi I.Y."/>
            <person name="Egesi C."/>
            <person name="Nauluvula P."/>
            <person name="Lebot V."/>
            <person name="Ndunguru J."/>
            <person name="Mkamilo G."/>
            <person name="Bart R.S."/>
            <person name="Setter T.L."/>
            <person name="Gleadow R.M."/>
            <person name="Kulakow P."/>
            <person name="Ferguson M.E."/>
            <person name="Rounsley S."/>
            <person name="Rokhsar D.S."/>
        </authorList>
    </citation>
    <scope>NUCLEOTIDE SEQUENCE [LARGE SCALE GENOMIC DNA]</scope>
    <source>
        <strain evidence="9">cv. AM560-2</strain>
    </source>
</reference>
<proteinExistence type="inferred from homology"/>
<dbReference type="AlphaFoldDB" id="A0A2C9UMD4"/>
<keyword evidence="4 6" id="KW-1133">Transmembrane helix</keyword>
<name>A0A2C9UMD4_MANES</name>
<dbReference type="InterPro" id="IPR000620">
    <property type="entry name" value="EamA_dom"/>
</dbReference>
<evidence type="ECO:0000313" key="8">
    <source>
        <dbReference type="EMBL" id="OAY32062.1"/>
    </source>
</evidence>
<feature type="transmembrane region" description="Helical" evidence="6">
    <location>
        <begin position="238"/>
        <end position="261"/>
    </location>
</feature>
<dbReference type="Gramene" id="Manes.14G163300.1.v8.1">
    <property type="protein sequence ID" value="Manes.14G163300.1.v8.1.CDS"/>
    <property type="gene ID" value="Manes.14G163300.v8.1"/>
</dbReference>
<feature type="transmembrane region" description="Helical" evidence="6">
    <location>
        <begin position="136"/>
        <end position="154"/>
    </location>
</feature>
<feature type="transmembrane region" description="Helical" evidence="6">
    <location>
        <begin position="103"/>
        <end position="124"/>
    </location>
</feature>
<feature type="transmembrane region" description="Helical" evidence="6">
    <location>
        <begin position="178"/>
        <end position="198"/>
    </location>
</feature>
<feature type="transmembrane region" description="Helical" evidence="6">
    <location>
        <begin position="299"/>
        <end position="318"/>
    </location>
</feature>
<evidence type="ECO:0000256" key="3">
    <source>
        <dbReference type="ARBA" id="ARBA00022692"/>
    </source>
</evidence>
<keyword evidence="9" id="KW-1185">Reference proteome</keyword>
<protein>
    <recommendedName>
        <fullName evidence="6">WAT1-related protein</fullName>
    </recommendedName>
</protein>
<feature type="domain" description="EamA" evidence="7">
    <location>
        <begin position="11"/>
        <end position="146"/>
    </location>
</feature>
<evidence type="ECO:0000256" key="1">
    <source>
        <dbReference type="ARBA" id="ARBA00004141"/>
    </source>
</evidence>
<evidence type="ECO:0000259" key="7">
    <source>
        <dbReference type="Pfam" id="PF00892"/>
    </source>
</evidence>
<dbReference type="InterPro" id="IPR037185">
    <property type="entry name" value="EmrE-like"/>
</dbReference>
<feature type="transmembrane region" description="Helical" evidence="6">
    <location>
        <begin position="70"/>
        <end position="91"/>
    </location>
</feature>
<organism evidence="8 9">
    <name type="scientific">Manihot esculenta</name>
    <name type="common">Cassava</name>
    <name type="synonym">Jatropha manihot</name>
    <dbReference type="NCBI Taxonomy" id="3983"/>
    <lineage>
        <taxon>Eukaryota</taxon>
        <taxon>Viridiplantae</taxon>
        <taxon>Streptophyta</taxon>
        <taxon>Embryophyta</taxon>
        <taxon>Tracheophyta</taxon>
        <taxon>Spermatophyta</taxon>
        <taxon>Magnoliopsida</taxon>
        <taxon>eudicotyledons</taxon>
        <taxon>Gunneridae</taxon>
        <taxon>Pentapetalae</taxon>
        <taxon>rosids</taxon>
        <taxon>fabids</taxon>
        <taxon>Malpighiales</taxon>
        <taxon>Euphorbiaceae</taxon>
        <taxon>Crotonoideae</taxon>
        <taxon>Manihoteae</taxon>
        <taxon>Manihot</taxon>
    </lineage>
</organism>
<dbReference type="SUPFAM" id="SSF103481">
    <property type="entry name" value="Multidrug resistance efflux transporter EmrE"/>
    <property type="match status" value="2"/>
</dbReference>
<evidence type="ECO:0000256" key="6">
    <source>
        <dbReference type="RuleBase" id="RU363077"/>
    </source>
</evidence>
<feature type="transmembrane region" description="Helical" evidence="6">
    <location>
        <begin position="12"/>
        <end position="32"/>
    </location>
</feature>
<feature type="transmembrane region" description="Helical" evidence="6">
    <location>
        <begin position="210"/>
        <end position="232"/>
    </location>
</feature>
<feature type="transmembrane region" description="Helical" evidence="6">
    <location>
        <begin position="273"/>
        <end position="293"/>
    </location>
</feature>
<comment type="caution">
    <text evidence="8">The sequence shown here is derived from an EMBL/GenBank/DDBJ whole genome shotgun (WGS) entry which is preliminary data.</text>
</comment>
<accession>A0A2C9UMD4</accession>
<dbReference type="EMBL" id="CM004400">
    <property type="protein sequence ID" value="OAY32062.1"/>
    <property type="molecule type" value="Genomic_DNA"/>
</dbReference>
<dbReference type="Proteomes" id="UP000091857">
    <property type="component" value="Chromosome 14"/>
</dbReference>
<evidence type="ECO:0000256" key="2">
    <source>
        <dbReference type="ARBA" id="ARBA00007635"/>
    </source>
</evidence>
<dbReference type="GO" id="GO:0022857">
    <property type="term" value="F:transmembrane transporter activity"/>
    <property type="evidence" value="ECO:0007669"/>
    <property type="project" value="InterPro"/>
</dbReference>
<sequence length="374" mass="40935">MGGFDDCKPVMAMVGIQIAYAGVALLSRAAFLRGLNPWVFIVYRQGIGTLIMAPLVCLSRRRNSYWFSSGLRFFAWIFLASLIGGTAYQIFYFEGLYLTSSTVATATSNLTPAITFVLAIILGLEKVTTHSWRSVAKILGAVICVSGAISMALLKGPKLLNTKLLPLNSFSNNEGENWLLGCLLLFGSSSCWSLWMLFQIPISASCPDHLFSSALMGLLATIESAIVAFFLVKDLAAWHLNSFLEIGCCLFAGIAMALSFFVQAWCISQRGPVFTAMFNPLCTVIGTVVAAIFLHEPTYVGSLIGALAVIIGLYVVLWGKAIDFEERKTEMHEKLQEDESRTVEVIVDESLENKNGKVDDLKEPLLSLKSADHR</sequence>
<dbReference type="OrthoDB" id="1728340at2759"/>
<evidence type="ECO:0000256" key="4">
    <source>
        <dbReference type="ARBA" id="ARBA00022989"/>
    </source>
</evidence>
<keyword evidence="5 6" id="KW-0472">Membrane</keyword>
<keyword evidence="3 6" id="KW-0812">Transmembrane</keyword>